<proteinExistence type="predicted"/>
<dbReference type="Pfam" id="PF24160">
    <property type="entry name" value="UVB_sens_C"/>
    <property type="match status" value="1"/>
</dbReference>
<organism evidence="2 3">
    <name type="scientific">Meloidogyne hapla</name>
    <name type="common">Root-knot nematode worm</name>
    <dbReference type="NCBI Taxonomy" id="6305"/>
    <lineage>
        <taxon>Eukaryota</taxon>
        <taxon>Metazoa</taxon>
        <taxon>Ecdysozoa</taxon>
        <taxon>Nematoda</taxon>
        <taxon>Chromadorea</taxon>
        <taxon>Rhabditida</taxon>
        <taxon>Tylenchina</taxon>
        <taxon>Tylenchomorpha</taxon>
        <taxon>Tylenchoidea</taxon>
        <taxon>Meloidogynidae</taxon>
        <taxon>Meloidogyninae</taxon>
        <taxon>Meloidogyne</taxon>
    </lineage>
</organism>
<sequence>MEKIGWMVIVDGATQEDLFNSLFSIEYFGLTKSWPTEEKINQFRESMTTQGWSLHTNQLNIDEWRFSNSNIANGVIKKEN</sequence>
<dbReference type="InterPro" id="IPR055412">
    <property type="entry name" value="UVB_sens_C"/>
</dbReference>
<dbReference type="Proteomes" id="UP000095281">
    <property type="component" value="Unplaced"/>
</dbReference>
<evidence type="ECO:0000259" key="1">
    <source>
        <dbReference type="Pfam" id="PF24160"/>
    </source>
</evidence>
<dbReference type="AlphaFoldDB" id="A0A1I8BPZ1"/>
<protein>
    <submittedName>
        <fullName evidence="3">Mobile element protein</fullName>
    </submittedName>
</protein>
<dbReference type="WBParaSite" id="MhA1_Contig437.frz3.gene14">
    <property type="protein sequence ID" value="MhA1_Contig437.frz3.gene14"/>
    <property type="gene ID" value="MhA1_Contig437.frz3.gene14"/>
</dbReference>
<accession>A0A1I8BPZ1</accession>
<name>A0A1I8BPZ1_MELHA</name>
<evidence type="ECO:0000313" key="3">
    <source>
        <dbReference type="WBParaSite" id="MhA1_Contig437.frz3.gene14"/>
    </source>
</evidence>
<reference evidence="3" key="1">
    <citation type="submission" date="2016-11" db="UniProtKB">
        <authorList>
            <consortium name="WormBaseParasite"/>
        </authorList>
    </citation>
    <scope>IDENTIFICATION</scope>
</reference>
<keyword evidence="2" id="KW-1185">Reference proteome</keyword>
<evidence type="ECO:0000313" key="2">
    <source>
        <dbReference type="Proteomes" id="UP000095281"/>
    </source>
</evidence>
<feature type="domain" description="Root UVB sensitive protein C-terminal" evidence="1">
    <location>
        <begin position="38"/>
        <end position="66"/>
    </location>
</feature>